<keyword evidence="3 9" id="KW-1003">Cell membrane</keyword>
<keyword evidence="11" id="KW-1185">Reference proteome</keyword>
<dbReference type="PANTHER" id="PTHR33910">
    <property type="entry name" value="PROTEIN TRANSLOCASE SUBUNIT SECE"/>
    <property type="match status" value="1"/>
</dbReference>
<evidence type="ECO:0000313" key="11">
    <source>
        <dbReference type="Proteomes" id="UP001161406"/>
    </source>
</evidence>
<organism evidence="10 11">
    <name type="scientific">Devosia yakushimensis</name>
    <dbReference type="NCBI Taxonomy" id="470028"/>
    <lineage>
        <taxon>Bacteria</taxon>
        <taxon>Pseudomonadati</taxon>
        <taxon>Pseudomonadota</taxon>
        <taxon>Alphaproteobacteria</taxon>
        <taxon>Hyphomicrobiales</taxon>
        <taxon>Devosiaceae</taxon>
        <taxon>Devosia</taxon>
    </lineage>
</organism>
<dbReference type="Gene3D" id="1.20.5.1030">
    <property type="entry name" value="Preprotein translocase secy subunit"/>
    <property type="match status" value="1"/>
</dbReference>
<dbReference type="InterPro" id="IPR005807">
    <property type="entry name" value="SecE_bac"/>
</dbReference>
<comment type="caution">
    <text evidence="10">The sequence shown here is derived from an EMBL/GenBank/DDBJ whole genome shotgun (WGS) entry which is preliminary data.</text>
</comment>
<evidence type="ECO:0000256" key="6">
    <source>
        <dbReference type="ARBA" id="ARBA00022989"/>
    </source>
</evidence>
<dbReference type="HAMAP" id="MF_00422">
    <property type="entry name" value="SecE"/>
    <property type="match status" value="1"/>
</dbReference>
<dbReference type="NCBIfam" id="TIGR00964">
    <property type="entry name" value="secE_bact"/>
    <property type="match status" value="1"/>
</dbReference>
<dbReference type="PANTHER" id="PTHR33910:SF1">
    <property type="entry name" value="PROTEIN TRANSLOCASE SUBUNIT SECE"/>
    <property type="match status" value="1"/>
</dbReference>
<reference evidence="10" key="2">
    <citation type="submission" date="2023-01" db="EMBL/GenBank/DDBJ databases">
        <title>Draft genome sequence of Devosia yakushimensis strain NBRC 103855.</title>
        <authorList>
            <person name="Sun Q."/>
            <person name="Mori K."/>
        </authorList>
    </citation>
    <scope>NUCLEOTIDE SEQUENCE</scope>
    <source>
        <strain evidence="10">NBRC 103855</strain>
    </source>
</reference>
<evidence type="ECO:0000256" key="2">
    <source>
        <dbReference type="ARBA" id="ARBA00022448"/>
    </source>
</evidence>
<gene>
    <name evidence="9 10" type="primary">secE</name>
    <name evidence="10" type="ORF">GCM10007913_12400</name>
</gene>
<dbReference type="PROSITE" id="PS01067">
    <property type="entry name" value="SECE_SEC61G"/>
    <property type="match status" value="1"/>
</dbReference>
<dbReference type="InterPro" id="IPR038379">
    <property type="entry name" value="SecE_sf"/>
</dbReference>
<evidence type="ECO:0000313" key="10">
    <source>
        <dbReference type="EMBL" id="GLQ09308.1"/>
    </source>
</evidence>
<feature type="transmembrane region" description="Helical" evidence="9">
    <location>
        <begin position="28"/>
        <end position="49"/>
    </location>
</feature>
<evidence type="ECO:0000256" key="5">
    <source>
        <dbReference type="ARBA" id="ARBA00022927"/>
    </source>
</evidence>
<reference evidence="10" key="1">
    <citation type="journal article" date="2014" name="Int. J. Syst. Evol. Microbiol.">
        <title>Complete genome of a new Firmicutes species belonging to the dominant human colonic microbiota ('Ruminococcus bicirculans') reveals two chromosomes and a selective capacity to utilize plant glucans.</title>
        <authorList>
            <consortium name="NISC Comparative Sequencing Program"/>
            <person name="Wegmann U."/>
            <person name="Louis P."/>
            <person name="Goesmann A."/>
            <person name="Henrissat B."/>
            <person name="Duncan S.H."/>
            <person name="Flint H.J."/>
        </authorList>
    </citation>
    <scope>NUCLEOTIDE SEQUENCE</scope>
    <source>
        <strain evidence="10">NBRC 103855</strain>
    </source>
</reference>
<sequence length="64" mass="7199">MARPNPIQFLQQVRQETSKVTWPGRNEVLISTVMVLVLVAAASIFFLLADQIISWAVSLMLSIR</sequence>
<evidence type="ECO:0000256" key="1">
    <source>
        <dbReference type="ARBA" id="ARBA00004370"/>
    </source>
</evidence>
<dbReference type="Proteomes" id="UP001161406">
    <property type="component" value="Unassembled WGS sequence"/>
</dbReference>
<dbReference type="RefSeq" id="WP_284388956.1">
    <property type="nucleotide sequence ID" value="NZ_BSNG01000001.1"/>
</dbReference>
<protein>
    <recommendedName>
        <fullName evidence="9">Protein translocase subunit SecE</fullName>
    </recommendedName>
</protein>
<dbReference type="EMBL" id="BSNG01000001">
    <property type="protein sequence ID" value="GLQ09308.1"/>
    <property type="molecule type" value="Genomic_DNA"/>
</dbReference>
<keyword evidence="2 9" id="KW-0813">Transport</keyword>
<keyword evidence="7 9" id="KW-0811">Translocation</keyword>
<comment type="function">
    <text evidence="9">Essential subunit of the Sec protein translocation channel SecYEG. Clamps together the 2 halves of SecY. May contact the channel plug during translocation.</text>
</comment>
<proteinExistence type="inferred from homology"/>
<dbReference type="Pfam" id="PF00584">
    <property type="entry name" value="SecE"/>
    <property type="match status" value="1"/>
</dbReference>
<accession>A0ABQ5UBG4</accession>
<evidence type="ECO:0000256" key="4">
    <source>
        <dbReference type="ARBA" id="ARBA00022692"/>
    </source>
</evidence>
<evidence type="ECO:0000256" key="9">
    <source>
        <dbReference type="HAMAP-Rule" id="MF_00422"/>
    </source>
</evidence>
<evidence type="ECO:0000256" key="8">
    <source>
        <dbReference type="ARBA" id="ARBA00023136"/>
    </source>
</evidence>
<keyword evidence="8 9" id="KW-0472">Membrane</keyword>
<comment type="similarity">
    <text evidence="9">Belongs to the SecE/SEC61-gamma family.</text>
</comment>
<comment type="subcellular location">
    <subcellularLocation>
        <location evidence="9">Cell membrane</location>
        <topology evidence="9">Single-pass membrane protein</topology>
    </subcellularLocation>
    <subcellularLocation>
        <location evidence="1">Membrane</location>
    </subcellularLocation>
</comment>
<name>A0ABQ5UBG4_9HYPH</name>
<comment type="subunit">
    <text evidence="9">Component of the Sec protein translocase complex. Heterotrimer consisting of SecY, SecE and SecG subunits. The heterotrimers can form oligomers, although 1 heterotrimer is thought to be able to translocate proteins. Interacts with the ribosome. Interacts with SecDF, and other proteins may be involved. Interacts with SecA.</text>
</comment>
<keyword evidence="6 9" id="KW-1133">Transmembrane helix</keyword>
<keyword evidence="5 9" id="KW-0653">Protein transport</keyword>
<evidence type="ECO:0000256" key="7">
    <source>
        <dbReference type="ARBA" id="ARBA00023010"/>
    </source>
</evidence>
<evidence type="ECO:0000256" key="3">
    <source>
        <dbReference type="ARBA" id="ARBA00022475"/>
    </source>
</evidence>
<keyword evidence="4 9" id="KW-0812">Transmembrane</keyword>
<dbReference type="InterPro" id="IPR001901">
    <property type="entry name" value="Translocase_SecE/Sec61-g"/>
</dbReference>